<name>A0A836IYB8_9TRYP</name>
<evidence type="ECO:0000256" key="4">
    <source>
        <dbReference type="SAM" id="MobiDB-lite"/>
    </source>
</evidence>
<dbReference type="Proteomes" id="UP000674318">
    <property type="component" value="Unassembled WGS sequence"/>
</dbReference>
<evidence type="ECO:0000313" key="6">
    <source>
        <dbReference type="Proteomes" id="UP000674318"/>
    </source>
</evidence>
<keyword evidence="2" id="KW-0963">Cytoplasm</keyword>
<comment type="caution">
    <text evidence="5">The sequence shown here is derived from an EMBL/GenBank/DDBJ whole genome shotgun (WGS) entry which is preliminary data.</text>
</comment>
<dbReference type="OrthoDB" id="120976at2759"/>
<dbReference type="RefSeq" id="XP_067758248.1">
    <property type="nucleotide sequence ID" value="XM_067901246.1"/>
</dbReference>
<accession>A0A836IYB8</accession>
<dbReference type="GO" id="GO:0005856">
    <property type="term" value="C:cytoskeleton"/>
    <property type="evidence" value="ECO:0007669"/>
    <property type="project" value="UniProtKB-SubCell"/>
</dbReference>
<feature type="region of interest" description="Disordered" evidence="4">
    <location>
        <begin position="93"/>
        <end position="114"/>
    </location>
</feature>
<keyword evidence="6" id="KW-1185">Reference proteome</keyword>
<dbReference type="EMBL" id="JAFJZO010000016">
    <property type="protein sequence ID" value="KAG5508780.1"/>
    <property type="molecule type" value="Genomic_DNA"/>
</dbReference>
<sequence length="517" mass="53967">MNSPSTSSRNAVGVQDAAAASTAVWMQAWLSLYGACCTEEGVAMHPVVLARVLQTVTLLPSREWTSSQGDGAPVATTARHACRCCEEDAVAATGAQSSPTEPRGERGNQRDSGEAGVSVDFGGLWLPLSEWIAALRSVAAAVPLRSFSLRDTALGDAGLLCLCRQVTTASVKPASMKTGGISENGCAHLPGPSPLPAPLSYSCPVLGLCAMSALRSLDLEGANLTDGAPLASLVMSCSQLRSLNISCNRLGVHESGLASLCAALQLHPSLEVLRMRRNCISGCRGGPAIAALAELIVAQSAKSSRTHVGSSDPASITSGLIAQPLRRLDLSDNLLGTYFFPPGMTKGRCDGGEARSTAVPQYGMASLDGHHLGAHEAVASFPLITALCLNNTLLDLDLRGNGLPEALLKYAEARLRVNQRTTGCGADSSATSSDLITCTTVRQALSHRLQCTLNEIGIETKICSGVLEAKHAVSGDSHSAANQASGYSPAERRWSTDELVSLLHRFVDHVTSDLMLC</sequence>
<evidence type="ECO:0000256" key="1">
    <source>
        <dbReference type="ARBA" id="ARBA00004245"/>
    </source>
</evidence>
<gene>
    <name evidence="5" type="ORF">JKF63_05278</name>
</gene>
<dbReference type="Gene3D" id="3.80.10.10">
    <property type="entry name" value="Ribonuclease Inhibitor"/>
    <property type="match status" value="1"/>
</dbReference>
<dbReference type="InterPro" id="IPR052410">
    <property type="entry name" value="DRC5"/>
</dbReference>
<dbReference type="AlphaFoldDB" id="A0A836IYB8"/>
<keyword evidence="3" id="KW-0206">Cytoskeleton</keyword>
<comment type="subcellular location">
    <subcellularLocation>
        <location evidence="1">Cytoplasm</location>
        <location evidence="1">Cytoskeleton</location>
    </subcellularLocation>
</comment>
<feature type="compositionally biased region" description="Basic and acidic residues" evidence="4">
    <location>
        <begin position="102"/>
        <end position="113"/>
    </location>
</feature>
<dbReference type="GeneID" id="94291323"/>
<dbReference type="InterPro" id="IPR032675">
    <property type="entry name" value="LRR_dom_sf"/>
</dbReference>
<protein>
    <submittedName>
        <fullName evidence="5">Uncharacterized protein</fullName>
    </submittedName>
</protein>
<dbReference type="SUPFAM" id="SSF52047">
    <property type="entry name" value="RNI-like"/>
    <property type="match status" value="1"/>
</dbReference>
<reference evidence="5 6" key="1">
    <citation type="submission" date="2021-02" db="EMBL/GenBank/DDBJ databases">
        <title>Porcisia hertigi Genome sequencing and assembly.</title>
        <authorList>
            <person name="Almutairi H."/>
            <person name="Gatherer D."/>
        </authorList>
    </citation>
    <scope>NUCLEOTIDE SEQUENCE [LARGE SCALE GENOMIC DNA]</scope>
    <source>
        <strain evidence="5 6">C119</strain>
    </source>
</reference>
<proteinExistence type="predicted"/>
<dbReference type="PANTHER" id="PTHR24107:SF23">
    <property type="entry name" value="FLAGELLAR MEMBER 5"/>
    <property type="match status" value="1"/>
</dbReference>
<dbReference type="KEGG" id="phet:94291323"/>
<evidence type="ECO:0000256" key="2">
    <source>
        <dbReference type="ARBA" id="ARBA00022490"/>
    </source>
</evidence>
<evidence type="ECO:0000313" key="5">
    <source>
        <dbReference type="EMBL" id="KAG5508780.1"/>
    </source>
</evidence>
<evidence type="ECO:0000256" key="3">
    <source>
        <dbReference type="ARBA" id="ARBA00023212"/>
    </source>
</evidence>
<dbReference type="PANTHER" id="PTHR24107">
    <property type="entry name" value="YNEIN REGULATORY COMPLEX SUBUNIT 5"/>
    <property type="match status" value="1"/>
</dbReference>
<organism evidence="5 6">
    <name type="scientific">Porcisia hertigi</name>
    <dbReference type="NCBI Taxonomy" id="2761500"/>
    <lineage>
        <taxon>Eukaryota</taxon>
        <taxon>Discoba</taxon>
        <taxon>Euglenozoa</taxon>
        <taxon>Kinetoplastea</taxon>
        <taxon>Metakinetoplastina</taxon>
        <taxon>Trypanosomatida</taxon>
        <taxon>Trypanosomatidae</taxon>
        <taxon>Leishmaniinae</taxon>
        <taxon>Porcisia</taxon>
    </lineage>
</organism>